<organism evidence="2 3">
    <name type="scientific">Triticum turgidum subsp. durum</name>
    <name type="common">Durum wheat</name>
    <name type="synonym">Triticum durum</name>
    <dbReference type="NCBI Taxonomy" id="4567"/>
    <lineage>
        <taxon>Eukaryota</taxon>
        <taxon>Viridiplantae</taxon>
        <taxon>Streptophyta</taxon>
        <taxon>Embryophyta</taxon>
        <taxon>Tracheophyta</taxon>
        <taxon>Spermatophyta</taxon>
        <taxon>Magnoliopsida</taxon>
        <taxon>Liliopsida</taxon>
        <taxon>Poales</taxon>
        <taxon>Poaceae</taxon>
        <taxon>BOP clade</taxon>
        <taxon>Pooideae</taxon>
        <taxon>Triticodae</taxon>
        <taxon>Triticeae</taxon>
        <taxon>Triticinae</taxon>
        <taxon>Triticum</taxon>
    </lineage>
</organism>
<dbReference type="Gramene" id="TRITD4Av1G222320.6">
    <property type="protein sequence ID" value="TRITD4Av1G222320.6"/>
    <property type="gene ID" value="TRITD4Av1G222320"/>
</dbReference>
<gene>
    <name evidence="2" type="ORF">TRITD_4Av1G222320</name>
</gene>
<evidence type="ECO:0000256" key="1">
    <source>
        <dbReference type="SAM" id="Phobius"/>
    </source>
</evidence>
<keyword evidence="3" id="KW-1185">Reference proteome</keyword>
<feature type="transmembrane region" description="Helical" evidence="1">
    <location>
        <begin position="107"/>
        <end position="130"/>
    </location>
</feature>
<name>A0A9R0W4Z1_TRITD</name>
<protein>
    <submittedName>
        <fullName evidence="2">Uncharacterized protein</fullName>
    </submittedName>
</protein>
<dbReference type="EMBL" id="LT934117">
    <property type="protein sequence ID" value="VAH97530.1"/>
    <property type="molecule type" value="Genomic_DNA"/>
</dbReference>
<evidence type="ECO:0000313" key="3">
    <source>
        <dbReference type="Proteomes" id="UP000324705"/>
    </source>
</evidence>
<evidence type="ECO:0000313" key="2">
    <source>
        <dbReference type="EMBL" id="VAH97530.1"/>
    </source>
</evidence>
<keyword evidence="1" id="KW-1133">Transmembrane helix</keyword>
<dbReference type="Proteomes" id="UP000324705">
    <property type="component" value="Chromosome 4A"/>
</dbReference>
<keyword evidence="1" id="KW-0472">Membrane</keyword>
<reference evidence="2 3" key="1">
    <citation type="submission" date="2017-09" db="EMBL/GenBank/DDBJ databases">
        <authorList>
            <consortium name="International Durum Wheat Genome Sequencing Consortium (IDWGSC)"/>
            <person name="Milanesi L."/>
        </authorList>
    </citation>
    <scope>NUCLEOTIDE SEQUENCE [LARGE SCALE GENOMIC DNA]</scope>
    <source>
        <strain evidence="3">cv. Svevo</strain>
    </source>
</reference>
<dbReference type="AlphaFoldDB" id="A0A9R0W4Z1"/>
<accession>A0A9R0W4Z1</accession>
<sequence>MTLDWGLNAWRNARDEIGFTPEDYARQRGNDAYINLVQKKIDRHLGKGHVVLGVPSSMCPGITDGLKAGDISLEICKAMPMTTTSAARCNICSRQAKMYPNSFARTFLYRPAMFTVMGVAVICVCVGILLHTLPKVYAAPNFRWELLERGAM</sequence>
<proteinExistence type="predicted"/>
<keyword evidence="1" id="KW-0812">Transmembrane</keyword>